<evidence type="ECO:0000256" key="3">
    <source>
        <dbReference type="ARBA" id="ARBA00022801"/>
    </source>
</evidence>
<dbReference type="Pfam" id="PF02902">
    <property type="entry name" value="Peptidase_C48"/>
    <property type="match status" value="1"/>
</dbReference>
<gene>
    <name evidence="6" type="ORF">CK203_062382</name>
</gene>
<evidence type="ECO:0000256" key="4">
    <source>
        <dbReference type="SAM" id="MobiDB-lite"/>
    </source>
</evidence>
<reference evidence="6 7" key="1">
    <citation type="journal article" date="2018" name="PLoS Genet.">
        <title>Population sequencing reveals clonal diversity and ancestral inbreeding in the grapevine cultivar Chardonnay.</title>
        <authorList>
            <person name="Roach M.J."/>
            <person name="Johnson D.L."/>
            <person name="Bohlmann J."/>
            <person name="van Vuuren H.J."/>
            <person name="Jones S.J."/>
            <person name="Pretorius I.S."/>
            <person name="Schmidt S.A."/>
            <person name="Borneman A.R."/>
        </authorList>
    </citation>
    <scope>NUCLEOTIDE SEQUENCE [LARGE SCALE GENOMIC DNA]</scope>
    <source>
        <strain evidence="7">cv. Chardonnay</strain>
        <tissue evidence="6">Leaf</tissue>
    </source>
</reference>
<dbReference type="AlphaFoldDB" id="A0A438FSP5"/>
<evidence type="ECO:0000259" key="5">
    <source>
        <dbReference type="PROSITE" id="PS50600"/>
    </source>
</evidence>
<dbReference type="Gene3D" id="3.40.395.10">
    <property type="entry name" value="Adenoviral Proteinase, Chain A"/>
    <property type="match status" value="1"/>
</dbReference>
<dbReference type="GO" id="GO:0006508">
    <property type="term" value="P:proteolysis"/>
    <property type="evidence" value="ECO:0007669"/>
    <property type="project" value="UniProtKB-KW"/>
</dbReference>
<dbReference type="Proteomes" id="UP000288805">
    <property type="component" value="Unassembled WGS sequence"/>
</dbReference>
<feature type="domain" description="Ubiquitin-like protease family profile" evidence="5">
    <location>
        <begin position="1"/>
        <end position="94"/>
    </location>
</feature>
<dbReference type="PROSITE" id="PS50600">
    <property type="entry name" value="ULP_PROTEASE"/>
    <property type="match status" value="1"/>
</dbReference>
<protein>
    <recommendedName>
        <fullName evidence="5">Ubiquitin-like protease family profile domain-containing protein</fullName>
    </recommendedName>
</protein>
<name>A0A438FSP5_VITVI</name>
<dbReference type="InterPro" id="IPR038765">
    <property type="entry name" value="Papain-like_cys_pep_sf"/>
</dbReference>
<feature type="region of interest" description="Disordered" evidence="4">
    <location>
        <begin position="106"/>
        <end position="129"/>
    </location>
</feature>
<dbReference type="InterPro" id="IPR003653">
    <property type="entry name" value="Peptidase_C48_C"/>
</dbReference>
<comment type="similarity">
    <text evidence="1">Belongs to the peptidase C48 family.</text>
</comment>
<dbReference type="SUPFAM" id="SSF54001">
    <property type="entry name" value="Cysteine proteinases"/>
    <property type="match status" value="1"/>
</dbReference>
<dbReference type="GO" id="GO:0008234">
    <property type="term" value="F:cysteine-type peptidase activity"/>
    <property type="evidence" value="ECO:0007669"/>
    <property type="project" value="InterPro"/>
</dbReference>
<keyword evidence="2" id="KW-0645">Protease</keyword>
<evidence type="ECO:0000313" key="7">
    <source>
        <dbReference type="Proteomes" id="UP000288805"/>
    </source>
</evidence>
<dbReference type="EMBL" id="QGNW01000754">
    <property type="protein sequence ID" value="RVW62979.1"/>
    <property type="molecule type" value="Genomic_DNA"/>
</dbReference>
<feature type="compositionally biased region" description="Basic and acidic residues" evidence="4">
    <location>
        <begin position="116"/>
        <end position="129"/>
    </location>
</feature>
<proteinExistence type="inferred from homology"/>
<evidence type="ECO:0000256" key="2">
    <source>
        <dbReference type="ARBA" id="ARBA00022670"/>
    </source>
</evidence>
<evidence type="ECO:0000256" key="1">
    <source>
        <dbReference type="ARBA" id="ARBA00005234"/>
    </source>
</evidence>
<keyword evidence="3" id="KW-0378">Hydrolase</keyword>
<comment type="caution">
    <text evidence="6">The sequence shown here is derived from an EMBL/GenBank/DDBJ whole genome shotgun (WGS) entry which is preliminary data.</text>
</comment>
<organism evidence="6 7">
    <name type="scientific">Vitis vinifera</name>
    <name type="common">Grape</name>
    <dbReference type="NCBI Taxonomy" id="29760"/>
    <lineage>
        <taxon>Eukaryota</taxon>
        <taxon>Viridiplantae</taxon>
        <taxon>Streptophyta</taxon>
        <taxon>Embryophyta</taxon>
        <taxon>Tracheophyta</taxon>
        <taxon>Spermatophyta</taxon>
        <taxon>Magnoliopsida</taxon>
        <taxon>eudicotyledons</taxon>
        <taxon>Gunneridae</taxon>
        <taxon>Pentapetalae</taxon>
        <taxon>rosids</taxon>
        <taxon>Vitales</taxon>
        <taxon>Vitaceae</taxon>
        <taxon>Viteae</taxon>
        <taxon>Vitis</taxon>
    </lineage>
</organism>
<accession>A0A438FSP5</accession>
<sequence length="129" mass="15173">MHAKCADYIFIPYNPNFHWVLVALDMRTMTAYYLDPIQSNHVMILRKLLTWHYEFIHQRTKIIKEGADMGKVVCPRQLGSVECGYYVMRYMKDIIVDPSLLSTKMPSFQSSKSCRSHFDDSQKFSSHDK</sequence>
<evidence type="ECO:0000313" key="6">
    <source>
        <dbReference type="EMBL" id="RVW62979.1"/>
    </source>
</evidence>